<evidence type="ECO:0000259" key="12">
    <source>
        <dbReference type="Pfam" id="PF00593"/>
    </source>
</evidence>
<keyword evidence="15" id="KW-1185">Reference proteome</keyword>
<dbReference type="Pfam" id="PF00593">
    <property type="entry name" value="TonB_dep_Rec_b-barrel"/>
    <property type="match status" value="1"/>
</dbReference>
<dbReference type="PANTHER" id="PTHR30069">
    <property type="entry name" value="TONB-DEPENDENT OUTER MEMBRANE RECEPTOR"/>
    <property type="match status" value="1"/>
</dbReference>
<dbReference type="Proteomes" id="UP000223913">
    <property type="component" value="Unassembled WGS sequence"/>
</dbReference>
<dbReference type="Gene3D" id="2.60.40.1120">
    <property type="entry name" value="Carboxypeptidase-like, regulatory domain"/>
    <property type="match status" value="1"/>
</dbReference>
<dbReference type="GO" id="GO:0009279">
    <property type="term" value="C:cell outer membrane"/>
    <property type="evidence" value="ECO:0007669"/>
    <property type="project" value="UniProtKB-SubCell"/>
</dbReference>
<proteinExistence type="inferred from homology"/>
<dbReference type="InterPro" id="IPR037066">
    <property type="entry name" value="Plug_dom_sf"/>
</dbReference>
<dbReference type="Pfam" id="PF07715">
    <property type="entry name" value="Plug"/>
    <property type="match status" value="1"/>
</dbReference>
<keyword evidence="6 11" id="KW-0798">TonB box</keyword>
<keyword evidence="5" id="KW-0732">Signal</keyword>
<gene>
    <name evidence="14" type="ORF">CRP01_31105</name>
</gene>
<protein>
    <submittedName>
        <fullName evidence="14">TonB-dependent receptor</fullName>
    </submittedName>
</protein>
<comment type="caution">
    <text evidence="14">The sequence shown here is derived from an EMBL/GenBank/DDBJ whole genome shotgun (WGS) entry which is preliminary data.</text>
</comment>
<dbReference type="InterPro" id="IPR008969">
    <property type="entry name" value="CarboxyPept-like_regulatory"/>
</dbReference>
<dbReference type="PROSITE" id="PS52016">
    <property type="entry name" value="TONB_DEPENDENT_REC_3"/>
    <property type="match status" value="1"/>
</dbReference>
<evidence type="ECO:0000256" key="8">
    <source>
        <dbReference type="ARBA" id="ARBA00023170"/>
    </source>
</evidence>
<dbReference type="Pfam" id="PF13715">
    <property type="entry name" value="CarbopepD_reg_2"/>
    <property type="match status" value="1"/>
</dbReference>
<feature type="domain" description="TonB-dependent receptor plug" evidence="13">
    <location>
        <begin position="138"/>
        <end position="233"/>
    </location>
</feature>
<dbReference type="SUPFAM" id="SSF56935">
    <property type="entry name" value="Porins"/>
    <property type="match status" value="1"/>
</dbReference>
<evidence type="ECO:0000313" key="14">
    <source>
        <dbReference type="EMBL" id="PHN02644.1"/>
    </source>
</evidence>
<dbReference type="GO" id="GO:0044718">
    <property type="term" value="P:siderophore transmembrane transport"/>
    <property type="evidence" value="ECO:0007669"/>
    <property type="project" value="TreeGrafter"/>
</dbReference>
<comment type="subcellular location">
    <subcellularLocation>
        <location evidence="1 10">Cell outer membrane</location>
        <topology evidence="1 10">Multi-pass membrane protein</topology>
    </subcellularLocation>
</comment>
<reference evidence="14 15" key="1">
    <citation type="submission" date="2017-10" db="EMBL/GenBank/DDBJ databases">
        <title>The draft genome sequence of Lewinella nigricans NBRC 102662.</title>
        <authorList>
            <person name="Wang K."/>
        </authorList>
    </citation>
    <scope>NUCLEOTIDE SEQUENCE [LARGE SCALE GENOMIC DNA]</scope>
    <source>
        <strain evidence="14 15">NBRC 102662</strain>
    </source>
</reference>
<dbReference type="InterPro" id="IPR036942">
    <property type="entry name" value="Beta-barrel_TonB_sf"/>
</dbReference>
<accession>A0A2D0N2B3</accession>
<keyword evidence="3 10" id="KW-1134">Transmembrane beta strand</keyword>
<evidence type="ECO:0000256" key="11">
    <source>
        <dbReference type="RuleBase" id="RU003357"/>
    </source>
</evidence>
<evidence type="ECO:0000256" key="3">
    <source>
        <dbReference type="ARBA" id="ARBA00022452"/>
    </source>
</evidence>
<dbReference type="InterPro" id="IPR039426">
    <property type="entry name" value="TonB-dep_rcpt-like"/>
</dbReference>
<dbReference type="InterPro" id="IPR000531">
    <property type="entry name" value="Beta-barrel_TonB"/>
</dbReference>
<dbReference type="RefSeq" id="WP_099153973.1">
    <property type="nucleotide sequence ID" value="NZ_PDUD01000038.1"/>
</dbReference>
<dbReference type="GO" id="GO:0015344">
    <property type="term" value="F:siderophore uptake transmembrane transporter activity"/>
    <property type="evidence" value="ECO:0007669"/>
    <property type="project" value="TreeGrafter"/>
</dbReference>
<dbReference type="AlphaFoldDB" id="A0A2D0N2B3"/>
<dbReference type="Gene3D" id="2.170.130.10">
    <property type="entry name" value="TonB-dependent receptor, plug domain"/>
    <property type="match status" value="1"/>
</dbReference>
<dbReference type="Gene3D" id="2.40.170.20">
    <property type="entry name" value="TonB-dependent receptor, beta-barrel domain"/>
    <property type="match status" value="1"/>
</dbReference>
<evidence type="ECO:0000259" key="13">
    <source>
        <dbReference type="Pfam" id="PF07715"/>
    </source>
</evidence>
<organism evidence="14 15">
    <name type="scientific">Flavilitoribacter nigricans (strain ATCC 23147 / DSM 23189 / NBRC 102662 / NCIMB 1420 / SS-2)</name>
    <name type="common">Lewinella nigricans</name>
    <dbReference type="NCBI Taxonomy" id="1122177"/>
    <lineage>
        <taxon>Bacteria</taxon>
        <taxon>Pseudomonadati</taxon>
        <taxon>Bacteroidota</taxon>
        <taxon>Saprospiria</taxon>
        <taxon>Saprospirales</taxon>
        <taxon>Lewinellaceae</taxon>
        <taxon>Flavilitoribacter</taxon>
    </lineage>
</organism>
<dbReference type="SUPFAM" id="SSF49464">
    <property type="entry name" value="Carboxypeptidase regulatory domain-like"/>
    <property type="match status" value="1"/>
</dbReference>
<feature type="domain" description="TonB-dependent receptor-like beta-barrel" evidence="12">
    <location>
        <begin position="360"/>
        <end position="751"/>
    </location>
</feature>
<evidence type="ECO:0000256" key="7">
    <source>
        <dbReference type="ARBA" id="ARBA00023136"/>
    </source>
</evidence>
<keyword evidence="4 10" id="KW-0812">Transmembrane</keyword>
<keyword evidence="7 10" id="KW-0472">Membrane</keyword>
<keyword evidence="8 14" id="KW-0675">Receptor</keyword>
<evidence type="ECO:0000256" key="4">
    <source>
        <dbReference type="ARBA" id="ARBA00022692"/>
    </source>
</evidence>
<name>A0A2D0N2B3_FLAN2</name>
<evidence type="ECO:0000313" key="15">
    <source>
        <dbReference type="Proteomes" id="UP000223913"/>
    </source>
</evidence>
<comment type="similarity">
    <text evidence="10 11">Belongs to the TonB-dependent receptor family.</text>
</comment>
<evidence type="ECO:0000256" key="6">
    <source>
        <dbReference type="ARBA" id="ARBA00023077"/>
    </source>
</evidence>
<dbReference type="PANTHER" id="PTHR30069:SF29">
    <property type="entry name" value="HEMOGLOBIN AND HEMOGLOBIN-HAPTOGLOBIN-BINDING PROTEIN 1-RELATED"/>
    <property type="match status" value="1"/>
</dbReference>
<keyword evidence="9 10" id="KW-0998">Cell outer membrane</keyword>
<evidence type="ECO:0000256" key="2">
    <source>
        <dbReference type="ARBA" id="ARBA00022448"/>
    </source>
</evidence>
<evidence type="ECO:0000256" key="10">
    <source>
        <dbReference type="PROSITE-ProRule" id="PRU01360"/>
    </source>
</evidence>
<dbReference type="InterPro" id="IPR012910">
    <property type="entry name" value="Plug_dom"/>
</dbReference>
<dbReference type="OrthoDB" id="9795928at2"/>
<evidence type="ECO:0000256" key="9">
    <source>
        <dbReference type="ARBA" id="ARBA00023237"/>
    </source>
</evidence>
<keyword evidence="2 10" id="KW-0813">Transport</keyword>
<evidence type="ECO:0000256" key="1">
    <source>
        <dbReference type="ARBA" id="ARBA00004571"/>
    </source>
</evidence>
<sequence>MGYLSLQSGFGLLLSLIIGSFHFTHSLSAQSCNLTIKGRVINAETGEPIPYANIIIRSENIGTVSDDQGNYVLTDLCAGDYTVVCSRIDCDHAEHHLSVENGAVLVQDFRLQPNSIELGTVEVTGEAVHLHSISGEDQLNQAEMAGTQGINLGESLEKLPGVNTLKTGSSIAKPVVQGMSGQRILIMNNGVRLEGQQWGLEHAPEIDPFVAEKLTVIKGAGGLRYGADALGGVILVEPKALPTAGGLHGVVNLAGFSQGRTGLASGILETSVGKKLPISARIQGTVKRGGNMRTPDYFLENTGLEEYNYSWALGTKKETWSAELYYSSFFSKLGIFSGAHIGNLTDLQNAIEREEPLQTGDFTYELGRPLQRIAHELFKAKFGLKTGNIGTLSLQYARQFNRRQEFDAHSGYGTPPESLDDPEIEFEVTTHSSEIDWEHKPIGNLRGHIGAQLISQVNTTDRGALIPNYENLTAGVYWIERWRHYPSPFELEGGLRYDIRQMDVGMQGRDSIGQSLDFANFSGALGLIFKQPAWRARLSVGTAWRAPHVNELYSDGVHHGSASFESGNASLTQERALNTSLGFDWQPENRPFRAGLNLYYNQISNYIFLEPSAEPVLTIRGAFPAFEYQQADARIMGLDARASWDLNGQLQWSAQTSLLRGWNRDLEDHLVFMPADRVSTALRYQFGTKEAASNAPFIRLNASQVFRQSRTPAKGDYAPAPPAYLLLDLEAGTTLNLGRQPVELGLSVFNLMNTRYREYLNRFRYFADEIGRNVSLRIKVPF</sequence>
<evidence type="ECO:0000256" key="5">
    <source>
        <dbReference type="ARBA" id="ARBA00022729"/>
    </source>
</evidence>
<dbReference type="EMBL" id="PDUD01000038">
    <property type="protein sequence ID" value="PHN02644.1"/>
    <property type="molecule type" value="Genomic_DNA"/>
</dbReference>